<protein>
    <submittedName>
        <fullName evidence="1">Uncharacterized protein</fullName>
    </submittedName>
</protein>
<evidence type="ECO:0000313" key="2">
    <source>
        <dbReference type="Proteomes" id="UP000294335"/>
    </source>
</evidence>
<organism evidence="1 2">
    <name type="scientific">Pseudomonas inefficax</name>
    <dbReference type="NCBI Taxonomy" id="2078786"/>
    <lineage>
        <taxon>Bacteria</taxon>
        <taxon>Pseudomonadati</taxon>
        <taxon>Pseudomonadota</taxon>
        <taxon>Gammaproteobacteria</taxon>
        <taxon>Pseudomonadales</taxon>
        <taxon>Pseudomonadaceae</taxon>
        <taxon>Pseudomonas</taxon>
    </lineage>
</organism>
<sequence>MHDQFAEFTGCAFAATCLGHAMGVLANERRGVGHRHAQGDPADHREVGQVVAQVGHLSIAQAQFGEQAVEHHQFVFAALVQVRDAEVLRPALDHRGLAPADDCGGNARGHEHLDALAVEGVEGLELAAVLEEVQAPVGEHAVHVEHCQLDVLAALHEVLVHSIAPLHHAGAQQVVHVQGAGGAVLAVHHHQGADLVVFHDLQGLGREHFGAGRLAVHGHDLVDQGGVDVDVAVQAAAQVAVGEDPGQLAVGFDDHGHAQAFAGHFKERVLEQGAAGHLGQFVAGVHHVLHLEQQATAQCATRVREGKVLGGETAGFEQGNGQRVAQHQRCGGGGGGGQVKRAGFLLDAGVEVDLGSLGQWRVRVAGQAYQLDAHALDQWQQGDDFGSAAGIRQGKDDIIAGDHAHVAMAGFGRVHEKRRCAGAGQGGGDLVADVPGLAHADHDDPALAGQDQFAGLDEIVVDARQQGLYGLEFQAQGALGGLDQLAGLAHVEKAMPDEKAAIIAAMKETLTLSIAVVNVSPACRRAERVTRRPWGGAVSGAIVRRYSACQGRLCLPDEGRRPLGQGCTSKESR</sequence>
<reference evidence="1 2" key="1">
    <citation type="submission" date="2018-02" db="EMBL/GenBank/DDBJ databases">
        <authorList>
            <person name="Dubost A."/>
        </authorList>
    </citation>
    <scope>NUCLEOTIDE SEQUENCE [LARGE SCALE GENOMIC DNA]</scope>
    <source>
        <strain evidence="2">JV551A3</strain>
    </source>
</reference>
<keyword evidence="2" id="KW-1185">Reference proteome</keyword>
<dbReference type="Proteomes" id="UP000294335">
    <property type="component" value="Unassembled WGS sequence"/>
</dbReference>
<accession>A0AAQ1P6R1</accession>
<proteinExistence type="predicted"/>
<evidence type="ECO:0000313" key="1">
    <source>
        <dbReference type="EMBL" id="SPO59536.1"/>
    </source>
</evidence>
<dbReference type="EMBL" id="OPYN01000063">
    <property type="protein sequence ID" value="SPO59536.1"/>
    <property type="molecule type" value="Genomic_DNA"/>
</dbReference>
<comment type="caution">
    <text evidence="1">The sequence shown here is derived from an EMBL/GenBank/DDBJ whole genome shotgun (WGS) entry which is preliminary data.</text>
</comment>
<gene>
    <name evidence="1" type="ORF">JV551A3_V1_630052</name>
</gene>
<name>A0AAQ1P6R1_9PSED</name>
<dbReference type="AlphaFoldDB" id="A0AAQ1P6R1"/>